<evidence type="ECO:0000313" key="7">
    <source>
        <dbReference type="EMBL" id="OSX56147.1"/>
    </source>
</evidence>
<dbReference type="GO" id="GO:0006412">
    <property type="term" value="P:translation"/>
    <property type="evidence" value="ECO:0007669"/>
    <property type="project" value="InterPro"/>
</dbReference>
<dbReference type="GO" id="GO:0003735">
    <property type="term" value="F:structural constituent of ribosome"/>
    <property type="evidence" value="ECO:0007669"/>
    <property type="project" value="InterPro"/>
</dbReference>
<dbReference type="GO" id="GO:1990904">
    <property type="term" value="C:ribonucleoprotein complex"/>
    <property type="evidence" value="ECO:0007669"/>
    <property type="project" value="UniProtKB-KW"/>
</dbReference>
<feature type="non-terminal residue" evidence="7">
    <location>
        <position position="1"/>
    </location>
</feature>
<keyword evidence="5" id="KW-0687">Ribonucleoprotein</keyword>
<sequence>KNISSILENSFMTMSSLISRPIYNITPHKVVIRLLFFLVNKNNSKIKKSKFLSVNSKNLEILCANLSKILKKPVELDLVKLHYPFYDSNILANLLGRICDINYKPYIFILDKIFNKANIKNPTIRIPETNSNIPTFLTGLKIRLAGRLLKQKIVPRHTVKTTQHGSLTRSSADIVTNSRFTSKNKRGTFSFTVTMGHR</sequence>
<evidence type="ECO:0000256" key="5">
    <source>
        <dbReference type="ARBA" id="ARBA00023274"/>
    </source>
</evidence>
<evidence type="ECO:0000313" key="8">
    <source>
        <dbReference type="Proteomes" id="UP000194127"/>
    </source>
</evidence>
<protein>
    <recommendedName>
        <fullName evidence="6">Small ribosomal subunit protein uS3m</fullName>
    </recommendedName>
</protein>
<evidence type="ECO:0000256" key="3">
    <source>
        <dbReference type="ARBA" id="ARBA00022980"/>
    </source>
</evidence>
<dbReference type="GO" id="GO:0005840">
    <property type="term" value="C:ribosome"/>
    <property type="evidence" value="ECO:0007669"/>
    <property type="project" value="UniProtKB-KW"/>
</dbReference>
<dbReference type="OrthoDB" id="3260152at2759"/>
<keyword evidence="4" id="KW-0496">Mitochondrion</keyword>
<dbReference type="Pfam" id="PF05316">
    <property type="entry name" value="VAR1"/>
    <property type="match status" value="1"/>
</dbReference>
<gene>
    <name evidence="7" type="ORF">POSPLADRAFT_1114665</name>
</gene>
<dbReference type="GO" id="GO:0005739">
    <property type="term" value="C:mitochondrion"/>
    <property type="evidence" value="ECO:0007669"/>
    <property type="project" value="UniProtKB-SubCell"/>
</dbReference>
<reference evidence="7 8" key="1">
    <citation type="submission" date="2017-04" db="EMBL/GenBank/DDBJ databases">
        <title>Genome Sequence of the Model Brown-Rot Fungus Postia placenta SB12.</title>
        <authorList>
            <consortium name="DOE Joint Genome Institute"/>
            <person name="Gaskell J."/>
            <person name="Kersten P."/>
            <person name="Larrondo L.F."/>
            <person name="Canessa P."/>
            <person name="Martinez D."/>
            <person name="Hibbett D."/>
            <person name="Schmoll M."/>
            <person name="Kubicek C.P."/>
            <person name="Martinez A.T."/>
            <person name="Yadav J."/>
            <person name="Master E."/>
            <person name="Magnuson J.K."/>
            <person name="James T."/>
            <person name="Yaver D."/>
            <person name="Berka R."/>
            <person name="Labutti K."/>
            <person name="Lipzen A."/>
            <person name="Aerts A."/>
            <person name="Barry K."/>
            <person name="Henrissat B."/>
            <person name="Blanchette R."/>
            <person name="Grigoriev I."/>
            <person name="Cullen D."/>
        </authorList>
    </citation>
    <scope>NUCLEOTIDE SEQUENCE [LARGE SCALE GENOMIC DNA]</scope>
    <source>
        <strain evidence="7 8">MAD-698-R-SB12</strain>
    </source>
</reference>
<comment type="similarity">
    <text evidence="2">Belongs to the universal ribosomal protein uS3 family.</text>
</comment>
<keyword evidence="8" id="KW-1185">Reference proteome</keyword>
<accession>A0A1X6MI94</accession>
<evidence type="ECO:0000256" key="6">
    <source>
        <dbReference type="ARBA" id="ARBA00035157"/>
    </source>
</evidence>
<organism evidence="7 8">
    <name type="scientific">Postia placenta MAD-698-R-SB12</name>
    <dbReference type="NCBI Taxonomy" id="670580"/>
    <lineage>
        <taxon>Eukaryota</taxon>
        <taxon>Fungi</taxon>
        <taxon>Dikarya</taxon>
        <taxon>Basidiomycota</taxon>
        <taxon>Agaricomycotina</taxon>
        <taxon>Agaricomycetes</taxon>
        <taxon>Polyporales</taxon>
        <taxon>Adustoporiaceae</taxon>
        <taxon>Rhodonia</taxon>
    </lineage>
</organism>
<name>A0A1X6MI94_9APHY</name>
<dbReference type="AlphaFoldDB" id="A0A1X6MI94"/>
<dbReference type="Proteomes" id="UP000194127">
    <property type="component" value="Unassembled WGS sequence"/>
</dbReference>
<evidence type="ECO:0000256" key="4">
    <source>
        <dbReference type="ARBA" id="ARBA00023128"/>
    </source>
</evidence>
<comment type="subcellular location">
    <subcellularLocation>
        <location evidence="1">Mitochondrion</location>
    </subcellularLocation>
</comment>
<dbReference type="EMBL" id="KZ110617">
    <property type="protein sequence ID" value="OSX56147.1"/>
    <property type="molecule type" value="Genomic_DNA"/>
</dbReference>
<feature type="non-terminal residue" evidence="7">
    <location>
        <position position="198"/>
    </location>
</feature>
<proteinExistence type="inferred from homology"/>
<dbReference type="GeneID" id="36328389"/>
<dbReference type="RefSeq" id="XP_024332941.1">
    <property type="nucleotide sequence ID" value="XM_024483440.1"/>
</dbReference>
<evidence type="ECO:0000256" key="2">
    <source>
        <dbReference type="ARBA" id="ARBA00010761"/>
    </source>
</evidence>
<evidence type="ECO:0000256" key="1">
    <source>
        <dbReference type="ARBA" id="ARBA00004173"/>
    </source>
</evidence>
<keyword evidence="3" id="KW-0689">Ribosomal protein</keyword>
<dbReference type="InterPro" id="IPR007980">
    <property type="entry name" value="Ribosomal_uS3m_fun"/>
</dbReference>